<dbReference type="OrthoDB" id="2506088at2759"/>
<evidence type="ECO:0000313" key="2">
    <source>
        <dbReference type="EMBL" id="KAF7310234.1"/>
    </source>
</evidence>
<feature type="compositionally biased region" description="Basic residues" evidence="1">
    <location>
        <begin position="582"/>
        <end position="591"/>
    </location>
</feature>
<dbReference type="PANTHER" id="PTHR31912">
    <property type="entry name" value="IP13529P"/>
    <property type="match status" value="1"/>
</dbReference>
<evidence type="ECO:0000313" key="3">
    <source>
        <dbReference type="Proteomes" id="UP000636479"/>
    </source>
</evidence>
<gene>
    <name evidence="2" type="ORF">MIND_00397100</name>
</gene>
<dbReference type="EMBL" id="JACAZF010000003">
    <property type="protein sequence ID" value="KAF7310234.1"/>
    <property type="molecule type" value="Genomic_DNA"/>
</dbReference>
<evidence type="ECO:0000256" key="1">
    <source>
        <dbReference type="SAM" id="MobiDB-lite"/>
    </source>
</evidence>
<organism evidence="2 3">
    <name type="scientific">Mycena indigotica</name>
    <dbReference type="NCBI Taxonomy" id="2126181"/>
    <lineage>
        <taxon>Eukaryota</taxon>
        <taxon>Fungi</taxon>
        <taxon>Dikarya</taxon>
        <taxon>Basidiomycota</taxon>
        <taxon>Agaricomycotina</taxon>
        <taxon>Agaricomycetes</taxon>
        <taxon>Agaricomycetidae</taxon>
        <taxon>Agaricales</taxon>
        <taxon>Marasmiineae</taxon>
        <taxon>Mycenaceae</taxon>
        <taxon>Mycena</taxon>
    </lineage>
</organism>
<feature type="compositionally biased region" description="Low complexity" evidence="1">
    <location>
        <begin position="514"/>
        <end position="523"/>
    </location>
</feature>
<feature type="region of interest" description="Disordered" evidence="1">
    <location>
        <begin position="621"/>
        <end position="666"/>
    </location>
</feature>
<keyword evidence="3" id="KW-1185">Reference proteome</keyword>
<sequence>MQSEVSGHIGSKGNRFCRKCQVGGTTAHKVSDCGFHELFEPGIPRTKDYVLSELRAQVGMACSGISRMKLAEEQRLTGVKDAYTQHWITGLIDRHAQLRAADVERSVAAIKAELTQWTTENDEKIYSAFLTTKGFDPTYRDTPVELLHTILLGAVKYVWHVSHTSWSQEAKETYSLRLQAAQTDGLSIHAIRAGYIMQYANSLIGKQLKTIVQTGVFHVYDLVPGDHLAAWRALGELSALLWVPEIQNPNEYQNDLKQAVANLLDAIAIIDPSKIVTKIKYHLLSHVAADAAAFGPLIGLATELFESFNAVFRYCSIFSNHLAPSRDIALQLGDQEGLKHRLTGGLWLSASTKQWETAGPGEIIFPARILEILSGASPGDNIIVVERFQCSSTRDTIYGMPILTRPNGEHVLTIIRATDIKYNFNAQHDCHAAGCAPTGVRPIMQERVESEKTERFIIHADMDRFIVNTHAFHNAHLIRATLSRALWEPTPLLEDRQAKHTELASQLRAKKSKGATAASTGGTDVPDNTQHNSKPGLGRGRGQGRGRGRSRTGTGMAARSANGASSSKRRRSISSHEDAPPHKRGRPRKSQPRIVLPAVSIAITGNTSLAAGRTRREITRTARAVASEAQEAEFGSDEDELDSDNSGTTDSDSEQDLSPGEELEDE</sequence>
<reference evidence="2" key="1">
    <citation type="submission" date="2020-05" db="EMBL/GenBank/DDBJ databases">
        <title>Mycena genomes resolve the evolution of fungal bioluminescence.</title>
        <authorList>
            <person name="Tsai I.J."/>
        </authorList>
    </citation>
    <scope>NUCLEOTIDE SEQUENCE</scope>
    <source>
        <strain evidence="2">171206Taipei</strain>
    </source>
</reference>
<dbReference type="AlphaFoldDB" id="A0A8H6T3J1"/>
<dbReference type="PANTHER" id="PTHR31912:SF34">
    <property type="entry name" value="NOTOCHORD-RELATED PROTEIN"/>
    <property type="match status" value="1"/>
</dbReference>
<comment type="caution">
    <text evidence="2">The sequence shown here is derived from an EMBL/GenBank/DDBJ whole genome shotgun (WGS) entry which is preliminary data.</text>
</comment>
<dbReference type="Proteomes" id="UP000636479">
    <property type="component" value="Unassembled WGS sequence"/>
</dbReference>
<protein>
    <submittedName>
        <fullName evidence="2">Uncharacterized protein</fullName>
    </submittedName>
</protein>
<name>A0A8H6T3J1_9AGAR</name>
<proteinExistence type="predicted"/>
<accession>A0A8H6T3J1</accession>
<feature type="compositionally biased region" description="Acidic residues" evidence="1">
    <location>
        <begin position="630"/>
        <end position="643"/>
    </location>
</feature>
<dbReference type="GeneID" id="59343315"/>
<feature type="region of interest" description="Disordered" evidence="1">
    <location>
        <begin position="500"/>
        <end position="595"/>
    </location>
</feature>
<feature type="compositionally biased region" description="Acidic residues" evidence="1">
    <location>
        <begin position="651"/>
        <end position="666"/>
    </location>
</feature>
<dbReference type="RefSeq" id="XP_037223684.1">
    <property type="nucleotide sequence ID" value="XM_037360799.1"/>
</dbReference>